<proteinExistence type="inferred from homology"/>
<dbReference type="EMBL" id="LCAK01000003">
    <property type="protein sequence ID" value="KKR88969.1"/>
    <property type="molecule type" value="Genomic_DNA"/>
</dbReference>
<evidence type="ECO:0000313" key="14">
    <source>
        <dbReference type="Proteomes" id="UP000033918"/>
    </source>
</evidence>
<protein>
    <recommendedName>
        <fullName evidence="2">phenylalanine--tRNA ligase</fullName>
        <ecNumber evidence="2">6.1.1.20</ecNumber>
    </recommendedName>
    <alternativeName>
        <fullName evidence="9">Phenylalanyl-tRNA synthetase</fullName>
    </alternativeName>
</protein>
<dbReference type="AlphaFoldDB" id="A0A0G0UJL7"/>
<dbReference type="PANTHER" id="PTHR11538:SF41">
    <property type="entry name" value="PHENYLALANINE--TRNA LIGASE, MITOCHONDRIAL"/>
    <property type="match status" value="1"/>
</dbReference>
<dbReference type="InterPro" id="IPR002319">
    <property type="entry name" value="Phenylalanyl-tRNA_Synthase"/>
</dbReference>
<accession>A0A0G0UJL7</accession>
<keyword evidence="8 13" id="KW-0030">Aminoacyl-tRNA synthetase</keyword>
<evidence type="ECO:0000256" key="3">
    <source>
        <dbReference type="ARBA" id="ARBA00022598"/>
    </source>
</evidence>
<keyword evidence="7" id="KW-0809">Transit peptide</keyword>
<dbReference type="Gene3D" id="3.30.70.380">
    <property type="entry name" value="Ferrodoxin-fold anticodon-binding domain"/>
    <property type="match status" value="1"/>
</dbReference>
<dbReference type="GO" id="GO:0000049">
    <property type="term" value="F:tRNA binding"/>
    <property type="evidence" value="ECO:0007669"/>
    <property type="project" value="InterPro"/>
</dbReference>
<dbReference type="SUPFAM" id="SSF55681">
    <property type="entry name" value="Class II aaRS and biotin synthetases"/>
    <property type="match status" value="1"/>
</dbReference>
<keyword evidence="6" id="KW-0648">Protein biosynthesis</keyword>
<dbReference type="SUPFAM" id="SSF54991">
    <property type="entry name" value="Anticodon-binding domain of PheRS"/>
    <property type="match status" value="1"/>
</dbReference>
<dbReference type="GO" id="GO:0004826">
    <property type="term" value="F:phenylalanine-tRNA ligase activity"/>
    <property type="evidence" value="ECO:0007669"/>
    <property type="project" value="UniProtKB-EC"/>
</dbReference>
<evidence type="ECO:0000256" key="1">
    <source>
        <dbReference type="ARBA" id="ARBA00008226"/>
    </source>
</evidence>
<dbReference type="Pfam" id="PF03147">
    <property type="entry name" value="FDX-ACB"/>
    <property type="match status" value="1"/>
</dbReference>
<dbReference type="EC" id="6.1.1.20" evidence="2"/>
<dbReference type="InterPro" id="IPR005121">
    <property type="entry name" value="Fdx_antiC-bd"/>
</dbReference>
<dbReference type="InterPro" id="IPR036690">
    <property type="entry name" value="Fdx_antiC-bd_sf"/>
</dbReference>
<reference evidence="13 14" key="1">
    <citation type="journal article" date="2015" name="Nature">
        <title>rRNA introns, odd ribosomes, and small enigmatic genomes across a large radiation of phyla.</title>
        <authorList>
            <person name="Brown C.T."/>
            <person name="Hug L.A."/>
            <person name="Thomas B.C."/>
            <person name="Sharon I."/>
            <person name="Castelle C.J."/>
            <person name="Singh A."/>
            <person name="Wilkins M.J."/>
            <person name="Williams K.H."/>
            <person name="Banfield J.F."/>
        </authorList>
    </citation>
    <scope>NUCLEOTIDE SEQUENCE [LARGE SCALE GENOMIC DNA]</scope>
</reference>
<comment type="caution">
    <text evidence="13">The sequence shown here is derived from an EMBL/GenBank/DDBJ whole genome shotgun (WGS) entry which is preliminary data.</text>
</comment>
<dbReference type="Proteomes" id="UP000033918">
    <property type="component" value="Unassembled WGS sequence"/>
</dbReference>
<dbReference type="GO" id="GO:0006432">
    <property type="term" value="P:phenylalanyl-tRNA aminoacylation"/>
    <property type="evidence" value="ECO:0007669"/>
    <property type="project" value="TreeGrafter"/>
</dbReference>
<evidence type="ECO:0000256" key="10">
    <source>
        <dbReference type="ARBA" id="ARBA00049255"/>
    </source>
</evidence>
<keyword evidence="5" id="KW-0067">ATP-binding</keyword>
<gene>
    <name evidence="13" type="ORF">UU38_C0003G0221</name>
</gene>
<keyword evidence="3" id="KW-0436">Ligase</keyword>
<dbReference type="PROSITE" id="PS50862">
    <property type="entry name" value="AA_TRNA_LIGASE_II"/>
    <property type="match status" value="1"/>
</dbReference>
<dbReference type="SMART" id="SM00896">
    <property type="entry name" value="FDX-ACB"/>
    <property type="match status" value="1"/>
</dbReference>
<evidence type="ECO:0000313" key="13">
    <source>
        <dbReference type="EMBL" id="KKR88969.1"/>
    </source>
</evidence>
<evidence type="ECO:0000256" key="9">
    <source>
        <dbReference type="ARBA" id="ARBA00031194"/>
    </source>
</evidence>
<comment type="similarity">
    <text evidence="1">Belongs to the class-II aminoacyl-tRNA synthetase family.</text>
</comment>
<evidence type="ECO:0000259" key="11">
    <source>
        <dbReference type="PROSITE" id="PS50862"/>
    </source>
</evidence>
<sequence>MYIEIEPREEEELKNGLKKRNDFEAKRLSRFLDYPDLTRDKNSPLFELVRRIKNIERFSDFDEIKIPEIVRADISFDLFNFPADHPSRSRSDTYYIDNNHILRTHTTVMWYYYLNQEIIKEKIKNKMSIGALSCGKVYRKDEIDRNHMNVFHQIDGWYLSPKSEKVVTIDDLKIILTEIAQAIFGKDIKFRFSIDKFPYTDPSCEMEIEVEGRWVEVLGSGIVHPVVLKNLGINPDEYNGWAFGFGLERLAIISMSLPDIRLLWSDDPRIKKQLILGNKYVAVSKYPPITRDISFVVGKDFVPNNYFDLIRDIGGNLAEEVKLIDKYEDFEKFGKNKISYTYRIIYRSNDRTLLSSEVDKIQEEIYTETAKQFNAELR</sequence>
<dbReference type="InterPro" id="IPR045864">
    <property type="entry name" value="aa-tRNA-synth_II/BPL/LPL"/>
</dbReference>
<dbReference type="InterPro" id="IPR006195">
    <property type="entry name" value="aa-tRNA-synth_II"/>
</dbReference>
<dbReference type="PANTHER" id="PTHR11538">
    <property type="entry name" value="PHENYLALANYL-TRNA SYNTHETASE"/>
    <property type="match status" value="1"/>
</dbReference>
<comment type="catalytic activity">
    <reaction evidence="10">
        <text>tRNA(Phe) + L-phenylalanine + ATP = L-phenylalanyl-tRNA(Phe) + AMP + diphosphate + H(+)</text>
        <dbReference type="Rhea" id="RHEA:19413"/>
        <dbReference type="Rhea" id="RHEA-COMP:9668"/>
        <dbReference type="Rhea" id="RHEA-COMP:9699"/>
        <dbReference type="ChEBI" id="CHEBI:15378"/>
        <dbReference type="ChEBI" id="CHEBI:30616"/>
        <dbReference type="ChEBI" id="CHEBI:33019"/>
        <dbReference type="ChEBI" id="CHEBI:58095"/>
        <dbReference type="ChEBI" id="CHEBI:78442"/>
        <dbReference type="ChEBI" id="CHEBI:78531"/>
        <dbReference type="ChEBI" id="CHEBI:456215"/>
        <dbReference type="EC" id="6.1.1.20"/>
    </reaction>
</comment>
<evidence type="ECO:0000256" key="8">
    <source>
        <dbReference type="ARBA" id="ARBA00023146"/>
    </source>
</evidence>
<feature type="domain" description="Aminoacyl-transfer RNA synthetases class-II family profile" evidence="11">
    <location>
        <begin position="135"/>
        <end position="268"/>
    </location>
</feature>
<dbReference type="PROSITE" id="PS51447">
    <property type="entry name" value="FDX_ACB"/>
    <property type="match status" value="1"/>
</dbReference>
<evidence type="ECO:0000256" key="6">
    <source>
        <dbReference type="ARBA" id="ARBA00022917"/>
    </source>
</evidence>
<dbReference type="Gene3D" id="3.30.930.10">
    <property type="entry name" value="Bira Bifunctional Protein, Domain 2"/>
    <property type="match status" value="1"/>
</dbReference>
<evidence type="ECO:0000259" key="12">
    <source>
        <dbReference type="PROSITE" id="PS51447"/>
    </source>
</evidence>
<evidence type="ECO:0000256" key="4">
    <source>
        <dbReference type="ARBA" id="ARBA00022741"/>
    </source>
</evidence>
<organism evidence="13 14">
    <name type="scientific">Candidatus Wolfebacteria bacterium GW2011_GWB1_41_12</name>
    <dbReference type="NCBI Taxonomy" id="1619006"/>
    <lineage>
        <taxon>Bacteria</taxon>
        <taxon>Candidatus Wolfeibacteriota</taxon>
    </lineage>
</organism>
<name>A0A0G0UJL7_9BACT</name>
<evidence type="ECO:0000256" key="7">
    <source>
        <dbReference type="ARBA" id="ARBA00022946"/>
    </source>
</evidence>
<dbReference type="GO" id="GO:0005737">
    <property type="term" value="C:cytoplasm"/>
    <property type="evidence" value="ECO:0007669"/>
    <property type="project" value="TreeGrafter"/>
</dbReference>
<feature type="domain" description="FDX-ACB" evidence="12">
    <location>
        <begin position="284"/>
        <end position="378"/>
    </location>
</feature>
<dbReference type="GO" id="GO:0005524">
    <property type="term" value="F:ATP binding"/>
    <property type="evidence" value="ECO:0007669"/>
    <property type="project" value="UniProtKB-KW"/>
</dbReference>
<evidence type="ECO:0000256" key="2">
    <source>
        <dbReference type="ARBA" id="ARBA00012814"/>
    </source>
</evidence>
<evidence type="ECO:0000256" key="5">
    <source>
        <dbReference type="ARBA" id="ARBA00022840"/>
    </source>
</evidence>
<keyword evidence="4" id="KW-0547">Nucleotide-binding</keyword>
<dbReference type="Pfam" id="PF01409">
    <property type="entry name" value="tRNA-synt_2d"/>
    <property type="match status" value="1"/>
</dbReference>